<protein>
    <recommendedName>
        <fullName evidence="8">Peptidase C45</fullName>
    </recommendedName>
</protein>
<dbReference type="PANTHER" id="PTHR34180">
    <property type="entry name" value="PEPTIDASE C45"/>
    <property type="match status" value="1"/>
</dbReference>
<dbReference type="Gene3D" id="3.60.60.30">
    <property type="match status" value="1"/>
</dbReference>
<dbReference type="PANTHER" id="PTHR34180:SF1">
    <property type="entry name" value="BETA-ALANYL-DOPAMINE_CARCININE HYDROLASE"/>
    <property type="match status" value="1"/>
</dbReference>
<evidence type="ECO:0000313" key="6">
    <source>
        <dbReference type="EMBL" id="GJM55743.1"/>
    </source>
</evidence>
<dbReference type="InterPro" id="IPR007000">
    <property type="entry name" value="PLipase_B-like"/>
</dbReference>
<sequence length="455" mass="51261">MGGLTDRQQAMIDGASRVDVAGWHHVKVAGTPYECGFQEGYLLADEYADALRVYDYMTLQTYGMSYQWFCEQAVRLHKDKIPERLMDELRGMADGLTAAGVPSTVDDLIGWNAYYEVTGYWWPLNAAKVVGAMPENIMTHKASHCSAIVATGGATADGRPVIAHESFDEFWAGQYFNVCLDVTPDEGRRFVMQTVPCYVDSMTDYYVNDAGLAVTETTLAGFSGYDEGGMPEYVRARNAVQFADSIDDFVRLIDEGNNGGYANAWLVADTKTGEVARYEQGLKFQSLDRTHDGCFFGCNAVFDPRIRNLECKDNGFNDPRQQTGARRQRWMELIERHSGSIDVELAKRMLADTYDVYTGYDNPSSRTICSHYDVDPQYWADDPAAVWNVPFYPAGSCDGKAAGADDIEAMRFWGRYGRADGVEFDADEFFEHHPLWRWQEGYTKSRPSQPWTLFE</sequence>
<evidence type="ECO:0000256" key="2">
    <source>
        <dbReference type="ARBA" id="ARBA00022801"/>
    </source>
</evidence>
<comment type="caution">
    <text evidence="6">The sequence shown here is derived from an EMBL/GenBank/DDBJ whole genome shotgun (WGS) entry which is preliminary data.</text>
</comment>
<dbReference type="EMBL" id="BQKC01000001">
    <property type="protein sequence ID" value="GJM55743.1"/>
    <property type="molecule type" value="Genomic_DNA"/>
</dbReference>
<evidence type="ECO:0000256" key="5">
    <source>
        <dbReference type="ARBA" id="ARBA00023180"/>
    </source>
</evidence>
<proteinExistence type="predicted"/>
<dbReference type="RefSeq" id="WP_251173111.1">
    <property type="nucleotide sequence ID" value="NZ_BQKC01000001.1"/>
</dbReference>
<keyword evidence="4" id="KW-0443">Lipid metabolism</keyword>
<accession>A0AAV5B649</accession>
<dbReference type="Proteomes" id="UP001055025">
    <property type="component" value="Unassembled WGS sequence"/>
</dbReference>
<evidence type="ECO:0000256" key="4">
    <source>
        <dbReference type="ARBA" id="ARBA00023098"/>
    </source>
</evidence>
<evidence type="ECO:0008006" key="8">
    <source>
        <dbReference type="Google" id="ProtNLM"/>
    </source>
</evidence>
<dbReference type="Pfam" id="PF04916">
    <property type="entry name" value="Phospholip_B"/>
    <property type="match status" value="1"/>
</dbReference>
<dbReference type="NCBIfam" id="NF040521">
    <property type="entry name" value="C45_proenzyme"/>
    <property type="match status" value="1"/>
</dbReference>
<evidence type="ECO:0000256" key="3">
    <source>
        <dbReference type="ARBA" id="ARBA00022963"/>
    </source>
</evidence>
<gene>
    <name evidence="6" type="ORF">ATOP_13980</name>
</gene>
<dbReference type="InterPro" id="IPR047801">
    <property type="entry name" value="Peptidase_C45"/>
</dbReference>
<dbReference type="GO" id="GO:0016042">
    <property type="term" value="P:lipid catabolic process"/>
    <property type="evidence" value="ECO:0007669"/>
    <property type="project" value="UniProtKB-KW"/>
</dbReference>
<dbReference type="InterPro" id="IPR047794">
    <property type="entry name" value="C45_proenzyme-like"/>
</dbReference>
<reference evidence="6" key="1">
    <citation type="journal article" date="2022" name="Int. J. Syst. Evol. Microbiol.">
        <title>Granulimonas faecalis gen. nov., sp. nov., and Leptogranulimonas caecicola gen. nov., sp. nov., novel lactate-producing Atopobiaceae bacteria isolated from mouse intestines, and an emended description of the family Atopobiaceae.</title>
        <authorList>
            <person name="Morinaga K."/>
            <person name="Kusada H."/>
            <person name="Sakamoto S."/>
            <person name="Murakami T."/>
            <person name="Toyoda A."/>
            <person name="Mori H."/>
            <person name="Meng X.Y."/>
            <person name="Takashino M."/>
            <person name="Murotomi K."/>
            <person name="Tamaki H."/>
        </authorList>
    </citation>
    <scope>NUCLEOTIDE SEQUENCE</scope>
    <source>
        <strain evidence="6">OPF53</strain>
    </source>
</reference>
<keyword evidence="3" id="KW-0442">Lipid degradation</keyword>
<dbReference type="GO" id="GO:0004620">
    <property type="term" value="F:phospholipase activity"/>
    <property type="evidence" value="ECO:0007669"/>
    <property type="project" value="InterPro"/>
</dbReference>
<keyword evidence="7" id="KW-1185">Reference proteome</keyword>
<keyword evidence="2" id="KW-0378">Hydrolase</keyword>
<name>A0AAV5B649_9ACTN</name>
<keyword evidence="1" id="KW-0732">Signal</keyword>
<organism evidence="6 7">
    <name type="scientific">Granulimonas faecalis</name>
    <dbReference type="NCBI Taxonomy" id="2894155"/>
    <lineage>
        <taxon>Bacteria</taxon>
        <taxon>Bacillati</taxon>
        <taxon>Actinomycetota</taxon>
        <taxon>Coriobacteriia</taxon>
        <taxon>Coriobacteriales</taxon>
        <taxon>Kribbibacteriaceae</taxon>
        <taxon>Granulimonas</taxon>
    </lineage>
</organism>
<evidence type="ECO:0000256" key="1">
    <source>
        <dbReference type="ARBA" id="ARBA00022729"/>
    </source>
</evidence>
<dbReference type="AlphaFoldDB" id="A0AAV5B649"/>
<evidence type="ECO:0000313" key="7">
    <source>
        <dbReference type="Proteomes" id="UP001055025"/>
    </source>
</evidence>
<keyword evidence="5" id="KW-0325">Glycoprotein</keyword>